<evidence type="ECO:0000313" key="2">
    <source>
        <dbReference type="EMBL" id="CAG4918725.1"/>
    </source>
</evidence>
<proteinExistence type="predicted"/>
<keyword evidence="1" id="KW-0732">Signal</keyword>
<name>A0ABM8U9A6_9BURK</name>
<feature type="signal peptide" evidence="1">
    <location>
        <begin position="1"/>
        <end position="24"/>
    </location>
</feature>
<comment type="caution">
    <text evidence="2">The sequence shown here is derived from an EMBL/GenBank/DDBJ whole genome shotgun (WGS) entry which is preliminary data.</text>
</comment>
<dbReference type="EMBL" id="CAJQYY010000031">
    <property type="protein sequence ID" value="CAG4918725.1"/>
    <property type="molecule type" value="Genomic_DNA"/>
</dbReference>
<dbReference type="PROSITE" id="PS51257">
    <property type="entry name" value="PROKAR_LIPOPROTEIN"/>
    <property type="match status" value="1"/>
</dbReference>
<protein>
    <recommendedName>
        <fullName evidence="4">Lipoprotein</fullName>
    </recommendedName>
</protein>
<evidence type="ECO:0000256" key="1">
    <source>
        <dbReference type="SAM" id="SignalP"/>
    </source>
</evidence>
<evidence type="ECO:0000313" key="3">
    <source>
        <dbReference type="Proteomes" id="UP000789752"/>
    </source>
</evidence>
<feature type="chain" id="PRO_5045671613" description="Lipoprotein" evidence="1">
    <location>
        <begin position="25"/>
        <end position="45"/>
    </location>
</feature>
<organism evidence="2 3">
    <name type="scientific">Paraburkholderia gardini</name>
    <dbReference type="NCBI Taxonomy" id="2823469"/>
    <lineage>
        <taxon>Bacteria</taxon>
        <taxon>Pseudomonadati</taxon>
        <taxon>Pseudomonadota</taxon>
        <taxon>Betaproteobacteria</taxon>
        <taxon>Burkholderiales</taxon>
        <taxon>Burkholderiaceae</taxon>
        <taxon>Paraburkholderia</taxon>
    </lineage>
</organism>
<dbReference type="Proteomes" id="UP000789752">
    <property type="component" value="Unassembled WGS sequence"/>
</dbReference>
<keyword evidence="3" id="KW-1185">Reference proteome</keyword>
<evidence type="ECO:0008006" key="4">
    <source>
        <dbReference type="Google" id="ProtNLM"/>
    </source>
</evidence>
<accession>A0ABM8U9A6</accession>
<sequence>MNMPRILSAALTVLVLALSSLTAACGDMGASGSGTSSSGSSSGGY</sequence>
<dbReference type="RefSeq" id="WP_228982505.1">
    <property type="nucleotide sequence ID" value="NZ_CAJQYY010000031.1"/>
</dbReference>
<reference evidence="2 3" key="1">
    <citation type="submission" date="2021-04" db="EMBL/GenBank/DDBJ databases">
        <authorList>
            <person name="Vanwijnsberghe S."/>
        </authorList>
    </citation>
    <scope>NUCLEOTIDE SEQUENCE [LARGE SCALE GENOMIC DNA]</scope>
    <source>
        <strain evidence="2 3">LMG 32171</strain>
    </source>
</reference>
<gene>
    <name evidence="2" type="ORF">R54767_04538</name>
</gene>